<feature type="domain" description="DUF4218" evidence="3">
    <location>
        <begin position="330"/>
        <end position="443"/>
    </location>
</feature>
<evidence type="ECO:0008006" key="5">
    <source>
        <dbReference type="Google" id="ProtNLM"/>
    </source>
</evidence>
<dbReference type="Pfam" id="PF02992">
    <property type="entry name" value="Transposase_21"/>
    <property type="match status" value="1"/>
</dbReference>
<feature type="compositionally biased region" description="Acidic residues" evidence="1">
    <location>
        <begin position="652"/>
        <end position="681"/>
    </location>
</feature>
<feature type="region of interest" description="Disordered" evidence="1">
    <location>
        <begin position="648"/>
        <end position="681"/>
    </location>
</feature>
<evidence type="ECO:0000259" key="3">
    <source>
        <dbReference type="Pfam" id="PF13960"/>
    </source>
</evidence>
<dbReference type="PANTHER" id="PTHR48258:SF4">
    <property type="entry name" value="DUF4216 DOMAIN-CONTAINING PROTEIN"/>
    <property type="match status" value="1"/>
</dbReference>
<name>A0AAW2S5M5_SESRA</name>
<evidence type="ECO:0000259" key="2">
    <source>
        <dbReference type="Pfam" id="PF13952"/>
    </source>
</evidence>
<protein>
    <recommendedName>
        <fullName evidence="5">DUF4218 domain-containing protein</fullName>
    </recommendedName>
</protein>
<dbReference type="InterPro" id="IPR025312">
    <property type="entry name" value="DUF4216"/>
</dbReference>
<reference evidence="4" key="2">
    <citation type="journal article" date="2024" name="Plant">
        <title>Genomic evolution and insights into agronomic trait innovations of Sesamum species.</title>
        <authorList>
            <person name="Miao H."/>
            <person name="Wang L."/>
            <person name="Qu L."/>
            <person name="Liu H."/>
            <person name="Sun Y."/>
            <person name="Le M."/>
            <person name="Wang Q."/>
            <person name="Wei S."/>
            <person name="Zheng Y."/>
            <person name="Lin W."/>
            <person name="Duan Y."/>
            <person name="Cao H."/>
            <person name="Xiong S."/>
            <person name="Wang X."/>
            <person name="Wei L."/>
            <person name="Li C."/>
            <person name="Ma Q."/>
            <person name="Ju M."/>
            <person name="Zhao R."/>
            <person name="Li G."/>
            <person name="Mu C."/>
            <person name="Tian Q."/>
            <person name="Mei H."/>
            <person name="Zhang T."/>
            <person name="Gao T."/>
            <person name="Zhang H."/>
        </authorList>
    </citation>
    <scope>NUCLEOTIDE SEQUENCE</scope>
    <source>
        <strain evidence="4">G02</strain>
    </source>
</reference>
<dbReference type="EMBL" id="JACGWJ010000011">
    <property type="protein sequence ID" value="KAL0387815.1"/>
    <property type="molecule type" value="Genomic_DNA"/>
</dbReference>
<sequence length="681" mass="80394">MCMKSEYMFLTMVIPGPSNPKRLIDVYLQPLIDELLQLWHVGVRTHDHATNQAFMMRAALMWTVNDLPAYGITSGWSTAGIMGCPICMDDTSAFHLQHGRKTCYFDCHRRFLPQDHPYRRNKKAFIKNRQERNIASPRLTGEEIRVRVEEYSSAIKQPLIHPPGYGTDHKWTKKNIFWDLPYWTTHLIRHNLDVMHIEKNVFDNIFNTVMDIKGKSKDNLNARKDLAIICNRPELQVDERRLNVMPKAVYTLTKDQKRNVCEWVKCLRFPDGYASNLSRCVDMTELRLHGMKRHDCHIFMQKLIPIAFREMVPEHVWSALTEVSLMFQVLCSTTLDIRKVQELEDSVAVIMCNLEKVFPPTFFDSMEHLILHLPYEARVGGPVQYRWMYPFERFLRELKKKVKNKAHVETSIDEAYIVEEIGWFTSHYFEPHVTCKRRRPSRNDDLTREHERISRDIFNHPDRPSGALKKRYATGQERHMMETYVLCNSEVAAPYYESFLNELYKTYSPDDPLIDQLVTIDFVGWFKSRCRWVDPTRGMKVHRHYHLIDVNFKRVYQKDEPFILAQQAVQVYYTEYPSMKRDKIDWMAICKTKARRVESHWTNVAYQIDEEVPVPEVNTNNQTYDLHDPDGLQLIVDLILAMQHGVGTSRLDEDDEDEDDEDSFDDYETNEESEEQDNNSD</sequence>
<gene>
    <name evidence="4" type="ORF">Sradi_2663300</name>
</gene>
<comment type="caution">
    <text evidence="4">The sequence shown here is derived from an EMBL/GenBank/DDBJ whole genome shotgun (WGS) entry which is preliminary data.</text>
</comment>
<evidence type="ECO:0000256" key="1">
    <source>
        <dbReference type="SAM" id="MobiDB-lite"/>
    </source>
</evidence>
<dbReference type="AlphaFoldDB" id="A0AAW2S5M5"/>
<reference evidence="4" key="1">
    <citation type="submission" date="2020-06" db="EMBL/GenBank/DDBJ databases">
        <authorList>
            <person name="Li T."/>
            <person name="Hu X."/>
            <person name="Zhang T."/>
            <person name="Song X."/>
            <person name="Zhang H."/>
            <person name="Dai N."/>
            <person name="Sheng W."/>
            <person name="Hou X."/>
            <person name="Wei L."/>
        </authorList>
    </citation>
    <scope>NUCLEOTIDE SEQUENCE</scope>
    <source>
        <strain evidence="4">G02</strain>
        <tissue evidence="4">Leaf</tissue>
    </source>
</reference>
<feature type="domain" description="DUF4216" evidence="2">
    <location>
        <begin position="529"/>
        <end position="587"/>
    </location>
</feature>
<dbReference type="InterPro" id="IPR004242">
    <property type="entry name" value="Transposase_21"/>
</dbReference>
<dbReference type="PANTHER" id="PTHR48258">
    <property type="entry name" value="DUF4218 DOMAIN-CONTAINING PROTEIN-RELATED"/>
    <property type="match status" value="1"/>
</dbReference>
<evidence type="ECO:0000313" key="4">
    <source>
        <dbReference type="EMBL" id="KAL0387815.1"/>
    </source>
</evidence>
<organism evidence="4">
    <name type="scientific">Sesamum radiatum</name>
    <name type="common">Black benniseed</name>
    <dbReference type="NCBI Taxonomy" id="300843"/>
    <lineage>
        <taxon>Eukaryota</taxon>
        <taxon>Viridiplantae</taxon>
        <taxon>Streptophyta</taxon>
        <taxon>Embryophyta</taxon>
        <taxon>Tracheophyta</taxon>
        <taxon>Spermatophyta</taxon>
        <taxon>Magnoliopsida</taxon>
        <taxon>eudicotyledons</taxon>
        <taxon>Gunneridae</taxon>
        <taxon>Pentapetalae</taxon>
        <taxon>asterids</taxon>
        <taxon>lamiids</taxon>
        <taxon>Lamiales</taxon>
        <taxon>Pedaliaceae</taxon>
        <taxon>Sesamum</taxon>
    </lineage>
</organism>
<accession>A0AAW2S5M5</accession>
<proteinExistence type="predicted"/>
<dbReference type="Pfam" id="PF13960">
    <property type="entry name" value="DUF4218"/>
    <property type="match status" value="1"/>
</dbReference>
<dbReference type="InterPro" id="IPR025452">
    <property type="entry name" value="DUF4218"/>
</dbReference>
<dbReference type="Pfam" id="PF13952">
    <property type="entry name" value="DUF4216"/>
    <property type="match status" value="1"/>
</dbReference>